<dbReference type="OMA" id="HTRFMIC"/>
<feature type="domain" description="HTH myb-type" evidence="1">
    <location>
        <begin position="71"/>
        <end position="96"/>
    </location>
</feature>
<accession>A0A5K1VLB3</accession>
<organism evidence="2 3">
    <name type="scientific">Entamoeba histolytica</name>
    <dbReference type="NCBI Taxonomy" id="5759"/>
    <lineage>
        <taxon>Eukaryota</taxon>
        <taxon>Amoebozoa</taxon>
        <taxon>Evosea</taxon>
        <taxon>Archamoebae</taxon>
        <taxon>Mastigamoebida</taxon>
        <taxon>Entamoebidae</taxon>
        <taxon>Entamoeba</taxon>
    </lineage>
</organism>
<gene>
    <name evidence="2" type="ORF">CL6EHI_013340</name>
</gene>
<name>A0A5K1VLB3_ENTHI</name>
<sequence>MQIQDKTTLLKIFDEQESILKELFSVTSHSLSIPDGTLGTHRYWSNDEHTRFMVCLCFLNATACKGLPVLKISKYVKTRTSVQVRTHAQKYFSDKRKIHHTDPFIISSMRADIETLRKIFGREKPVMIYRSL</sequence>
<dbReference type="InterPro" id="IPR017930">
    <property type="entry name" value="Myb_dom"/>
</dbReference>
<evidence type="ECO:0000259" key="1">
    <source>
        <dbReference type="PROSITE" id="PS51294"/>
    </source>
</evidence>
<dbReference type="VEuPathDB" id="AmoebaDB:EHI_013340"/>
<proteinExistence type="predicted"/>
<dbReference type="InterPro" id="IPR009057">
    <property type="entry name" value="Homeodomain-like_sf"/>
</dbReference>
<dbReference type="Proteomes" id="UP000078387">
    <property type="component" value="Unassembled WGS sequence"/>
</dbReference>
<protein>
    <recommendedName>
        <fullName evidence="1">HTH myb-type domain-containing protein</fullName>
    </recommendedName>
</protein>
<reference evidence="2 3" key="1">
    <citation type="submission" date="2016-05" db="EMBL/GenBank/DDBJ databases">
        <title>First whole genome sequencing of Entamoeba histolytica HM1:IMSS-clone-6.</title>
        <authorList>
            <person name="Mukherjee Avik.K."/>
            <person name="Izumyama S."/>
            <person name="Nakada-Tsukui K."/>
            <person name="Nozaki T."/>
        </authorList>
    </citation>
    <scope>NUCLEOTIDE SEQUENCE [LARGE SCALE GENOMIC DNA]</scope>
    <source>
        <strain evidence="2 3">HM1:IMSS clone 6</strain>
    </source>
</reference>
<dbReference type="VEuPathDB" id="AmoebaDB:KM1_079960"/>
<dbReference type="PROSITE" id="PS51294">
    <property type="entry name" value="HTH_MYB"/>
    <property type="match status" value="1"/>
</dbReference>
<evidence type="ECO:0000313" key="2">
    <source>
        <dbReference type="EMBL" id="GAT93371.1"/>
    </source>
</evidence>
<evidence type="ECO:0000313" key="3">
    <source>
        <dbReference type="Proteomes" id="UP000078387"/>
    </source>
</evidence>
<dbReference type="VEuPathDB" id="AmoebaDB:EHI7A_039620"/>
<dbReference type="AlphaFoldDB" id="A0A5K1VLB3"/>
<dbReference type="VEuPathDB" id="AmoebaDB:EHI5A_008090"/>
<comment type="caution">
    <text evidence="2">The sequence shown here is derived from an EMBL/GenBank/DDBJ whole genome shotgun (WGS) entry which is preliminary data.</text>
</comment>
<dbReference type="EMBL" id="BDEQ01000001">
    <property type="protein sequence ID" value="GAT93371.1"/>
    <property type="molecule type" value="Genomic_DNA"/>
</dbReference>
<dbReference type="VEuPathDB" id="AmoebaDB:EHI8A_038200"/>
<dbReference type="SUPFAM" id="SSF46689">
    <property type="entry name" value="Homeodomain-like"/>
    <property type="match status" value="1"/>
</dbReference>
<dbReference type="Gene3D" id="1.10.10.60">
    <property type="entry name" value="Homeodomain-like"/>
    <property type="match status" value="1"/>
</dbReference>